<evidence type="ECO:0000313" key="7">
    <source>
        <dbReference type="EMBL" id="OGE47830.1"/>
    </source>
</evidence>
<evidence type="ECO:0000313" key="8">
    <source>
        <dbReference type="Proteomes" id="UP000177622"/>
    </source>
</evidence>
<dbReference type="EMBL" id="LXJU01000036">
    <property type="protein sequence ID" value="OGE47830.1"/>
    <property type="molecule type" value="Genomic_DNA"/>
</dbReference>
<evidence type="ECO:0000256" key="3">
    <source>
        <dbReference type="ARBA" id="ARBA00022692"/>
    </source>
</evidence>
<dbReference type="GO" id="GO:0046872">
    <property type="term" value="F:metal ion binding"/>
    <property type="evidence" value="ECO:0007669"/>
    <property type="project" value="UniProtKB-KW"/>
</dbReference>
<dbReference type="GO" id="GO:0038023">
    <property type="term" value="F:signaling receptor activity"/>
    <property type="evidence" value="ECO:0007669"/>
    <property type="project" value="TreeGrafter"/>
</dbReference>
<dbReference type="PANTHER" id="PTHR20855">
    <property type="entry name" value="ADIPOR/PROGESTIN RECEPTOR-RELATED"/>
    <property type="match status" value="1"/>
</dbReference>
<evidence type="ECO:0000256" key="1">
    <source>
        <dbReference type="ARBA" id="ARBA00004141"/>
    </source>
</evidence>
<dbReference type="Proteomes" id="UP000177622">
    <property type="component" value="Unassembled WGS sequence"/>
</dbReference>
<proteinExistence type="inferred from homology"/>
<keyword evidence="4" id="KW-1133">Transmembrane helix</keyword>
<evidence type="ECO:0000256" key="4">
    <source>
        <dbReference type="ARBA" id="ARBA00022989"/>
    </source>
</evidence>
<sequence>MVIAPNGDQGKIQLLTRAQVQSWADTSPFILSGYRPERRSWVYWLASWAYCHNESANIYSHLSIGICAALMDYDSAADDYGYSIWTMSESWLDSWNFICGLHFGFYCDIALRNLYWSLIAAFSALTGLVLRSPWFQFPEWSNLRLASCISTGLSALAPIGHTWYLWGTFHLVGVGVPYYLLEGGIPAGRLLLRQVPESWYPGRFGTWGQSHIWWHIFIVAHIVRLLKALEYEKAYQRETFIEVLAQLAPMLQYIEKLGLEMSSRSPRCRRVTEKPRSFCGVEFRKSIQDVSTALVQANAIIGSCPNEMTADLLDDIERSLFF</sequence>
<feature type="binding site" evidence="6">
    <location>
        <position position="211"/>
    </location>
    <ligand>
        <name>Zn(2+)</name>
        <dbReference type="ChEBI" id="CHEBI:29105"/>
    </ligand>
</feature>
<organism evidence="7 8">
    <name type="scientific">Penicillium arizonense</name>
    <dbReference type="NCBI Taxonomy" id="1835702"/>
    <lineage>
        <taxon>Eukaryota</taxon>
        <taxon>Fungi</taxon>
        <taxon>Dikarya</taxon>
        <taxon>Ascomycota</taxon>
        <taxon>Pezizomycotina</taxon>
        <taxon>Eurotiomycetes</taxon>
        <taxon>Eurotiomycetidae</taxon>
        <taxon>Eurotiales</taxon>
        <taxon>Aspergillaceae</taxon>
        <taxon>Penicillium</taxon>
    </lineage>
</organism>
<dbReference type="GO" id="GO:0006882">
    <property type="term" value="P:intracellular zinc ion homeostasis"/>
    <property type="evidence" value="ECO:0007669"/>
    <property type="project" value="TreeGrafter"/>
</dbReference>
<comment type="similarity">
    <text evidence="2">Belongs to the ADIPOR family.</text>
</comment>
<reference evidence="7 8" key="1">
    <citation type="journal article" date="2016" name="Sci. Rep.">
        <title>Penicillium arizonense, a new, genome sequenced fungal species, reveals a high chemical diversity in secreted metabolites.</title>
        <authorList>
            <person name="Grijseels S."/>
            <person name="Nielsen J.C."/>
            <person name="Randelovic M."/>
            <person name="Nielsen J."/>
            <person name="Nielsen K.F."/>
            <person name="Workman M."/>
            <person name="Frisvad J.C."/>
        </authorList>
    </citation>
    <scope>NUCLEOTIDE SEQUENCE [LARGE SCALE GENOMIC DNA]</scope>
    <source>
        <strain evidence="7 8">CBS 141311</strain>
    </source>
</reference>
<dbReference type="GeneID" id="34581579"/>
<keyword evidence="8" id="KW-1185">Reference proteome</keyword>
<accession>A0A1F5L4D2</accession>
<evidence type="ECO:0000256" key="2">
    <source>
        <dbReference type="ARBA" id="ARBA00007018"/>
    </source>
</evidence>
<comment type="caution">
    <text evidence="7">The sequence shown here is derived from an EMBL/GenBank/DDBJ whole genome shotgun (WGS) entry which is preliminary data.</text>
</comment>
<dbReference type="GO" id="GO:0016020">
    <property type="term" value="C:membrane"/>
    <property type="evidence" value="ECO:0007669"/>
    <property type="project" value="UniProtKB-SubCell"/>
</dbReference>
<keyword evidence="5" id="KW-0472">Membrane</keyword>
<keyword evidence="6" id="KW-0862">Zinc</keyword>
<keyword evidence="6" id="KW-0479">Metal-binding</keyword>
<protein>
    <submittedName>
        <fullName evidence="7">Uncharacterized protein</fullName>
    </submittedName>
</protein>
<comment type="subcellular location">
    <subcellularLocation>
        <location evidence="1">Membrane</location>
        <topology evidence="1">Multi-pass membrane protein</topology>
    </subcellularLocation>
</comment>
<dbReference type="InterPro" id="IPR004254">
    <property type="entry name" value="AdipoR/HlyIII-related"/>
</dbReference>
<evidence type="ECO:0000256" key="6">
    <source>
        <dbReference type="PIRSR" id="PIRSR604254-1"/>
    </source>
</evidence>
<gene>
    <name evidence="7" type="ORF">PENARI_c036G01436</name>
</gene>
<dbReference type="Pfam" id="PF03006">
    <property type="entry name" value="HlyIII"/>
    <property type="match status" value="1"/>
</dbReference>
<name>A0A1F5L4D2_PENAI</name>
<keyword evidence="3" id="KW-0812">Transmembrane</keyword>
<dbReference type="OrthoDB" id="529367at2759"/>
<dbReference type="AlphaFoldDB" id="A0A1F5L4D2"/>
<dbReference type="PANTHER" id="PTHR20855:SF52">
    <property type="entry name" value="ADIPONECTIN RECEPTOR PROTEIN"/>
    <property type="match status" value="1"/>
</dbReference>
<dbReference type="RefSeq" id="XP_022483287.1">
    <property type="nucleotide sequence ID" value="XM_022636845.1"/>
</dbReference>
<evidence type="ECO:0000256" key="5">
    <source>
        <dbReference type="ARBA" id="ARBA00023136"/>
    </source>
</evidence>
<dbReference type="STRING" id="1835702.A0A1F5L4D2"/>
<feature type="binding site" evidence="6">
    <location>
        <position position="215"/>
    </location>
    <ligand>
        <name>Zn(2+)</name>
        <dbReference type="ChEBI" id="CHEBI:29105"/>
    </ligand>
</feature>